<keyword evidence="1" id="KW-0812">Transmembrane</keyword>
<dbReference type="EMBL" id="QYUP01000025">
    <property type="protein sequence ID" value="RJG25381.1"/>
    <property type="molecule type" value="Genomic_DNA"/>
</dbReference>
<keyword evidence="3" id="KW-1185">Reference proteome</keyword>
<keyword evidence="1" id="KW-0472">Membrane</keyword>
<feature type="transmembrane region" description="Helical" evidence="1">
    <location>
        <begin position="71"/>
        <end position="95"/>
    </location>
</feature>
<dbReference type="Proteomes" id="UP000284006">
    <property type="component" value="Unassembled WGS sequence"/>
</dbReference>
<protein>
    <submittedName>
        <fullName evidence="2">Uncharacterized protein</fullName>
    </submittedName>
</protein>
<organism evidence="2 3">
    <name type="scientific">Massilia cavernae</name>
    <dbReference type="NCBI Taxonomy" id="2320864"/>
    <lineage>
        <taxon>Bacteria</taxon>
        <taxon>Pseudomonadati</taxon>
        <taxon>Pseudomonadota</taxon>
        <taxon>Betaproteobacteria</taxon>
        <taxon>Burkholderiales</taxon>
        <taxon>Oxalobacteraceae</taxon>
        <taxon>Telluria group</taxon>
        <taxon>Massilia</taxon>
    </lineage>
</organism>
<name>A0A418Y723_9BURK</name>
<dbReference type="AlphaFoldDB" id="A0A418Y723"/>
<feature type="transmembrane region" description="Helical" evidence="1">
    <location>
        <begin position="38"/>
        <end position="59"/>
    </location>
</feature>
<gene>
    <name evidence="2" type="ORF">D3872_03000</name>
</gene>
<evidence type="ECO:0000313" key="3">
    <source>
        <dbReference type="Proteomes" id="UP000284006"/>
    </source>
</evidence>
<comment type="caution">
    <text evidence="2">The sequence shown here is derived from an EMBL/GenBank/DDBJ whole genome shotgun (WGS) entry which is preliminary data.</text>
</comment>
<evidence type="ECO:0000256" key="1">
    <source>
        <dbReference type="SAM" id="Phobius"/>
    </source>
</evidence>
<sequence length="97" mass="10254">MAVGLAPITATFGLIVATSGYRGAAAMGAGLLILYGYGFGYLLALLLAFPASIWSYWLYKTTGRHSRWASGLRAAVILVMLTPLVMFAVLAAVIVSR</sequence>
<proteinExistence type="predicted"/>
<evidence type="ECO:0000313" key="2">
    <source>
        <dbReference type="EMBL" id="RJG25381.1"/>
    </source>
</evidence>
<accession>A0A418Y723</accession>
<keyword evidence="1" id="KW-1133">Transmembrane helix</keyword>
<reference evidence="2 3" key="1">
    <citation type="submission" date="2018-09" db="EMBL/GenBank/DDBJ databases">
        <authorList>
            <person name="Zhu H."/>
        </authorList>
    </citation>
    <scope>NUCLEOTIDE SEQUENCE [LARGE SCALE GENOMIC DNA]</scope>
    <source>
        <strain evidence="2 3">K1S02-61</strain>
    </source>
</reference>